<dbReference type="Proteomes" id="UP000712600">
    <property type="component" value="Unassembled WGS sequence"/>
</dbReference>
<dbReference type="EMBL" id="QGKX02002183">
    <property type="protein sequence ID" value="KAF3488728.1"/>
    <property type="molecule type" value="Genomic_DNA"/>
</dbReference>
<feature type="region of interest" description="Disordered" evidence="1">
    <location>
        <begin position="64"/>
        <end position="97"/>
    </location>
</feature>
<proteinExistence type="predicted"/>
<evidence type="ECO:0000313" key="2">
    <source>
        <dbReference type="EMBL" id="KAF3488728.1"/>
    </source>
</evidence>
<organism evidence="2 3">
    <name type="scientific">Brassica cretica</name>
    <name type="common">Mustard</name>
    <dbReference type="NCBI Taxonomy" id="69181"/>
    <lineage>
        <taxon>Eukaryota</taxon>
        <taxon>Viridiplantae</taxon>
        <taxon>Streptophyta</taxon>
        <taxon>Embryophyta</taxon>
        <taxon>Tracheophyta</taxon>
        <taxon>Spermatophyta</taxon>
        <taxon>Magnoliopsida</taxon>
        <taxon>eudicotyledons</taxon>
        <taxon>Gunneridae</taxon>
        <taxon>Pentapetalae</taxon>
        <taxon>rosids</taxon>
        <taxon>malvids</taxon>
        <taxon>Brassicales</taxon>
        <taxon>Brassicaceae</taxon>
        <taxon>Brassiceae</taxon>
        <taxon>Brassica</taxon>
    </lineage>
</organism>
<feature type="compositionally biased region" description="Basic and acidic residues" evidence="1">
    <location>
        <begin position="137"/>
        <end position="149"/>
    </location>
</feature>
<comment type="caution">
    <text evidence="2">The sequence shown here is derived from an EMBL/GenBank/DDBJ whole genome shotgun (WGS) entry which is preliminary data.</text>
</comment>
<gene>
    <name evidence="2" type="ORF">F2Q69_00053398</name>
</gene>
<feature type="region of interest" description="Disordered" evidence="1">
    <location>
        <begin position="119"/>
        <end position="149"/>
    </location>
</feature>
<accession>A0A8S9N4I8</accession>
<dbReference type="AlphaFoldDB" id="A0A8S9N4I8"/>
<reference evidence="2" key="1">
    <citation type="submission" date="2019-12" db="EMBL/GenBank/DDBJ databases">
        <title>Genome sequencing and annotation of Brassica cretica.</title>
        <authorList>
            <person name="Studholme D.J."/>
            <person name="Sarris P."/>
        </authorList>
    </citation>
    <scope>NUCLEOTIDE SEQUENCE</scope>
    <source>
        <strain evidence="2">PFS-109/04</strain>
        <tissue evidence="2">Leaf</tissue>
    </source>
</reference>
<evidence type="ECO:0000313" key="3">
    <source>
        <dbReference type="Proteomes" id="UP000712600"/>
    </source>
</evidence>
<protein>
    <submittedName>
        <fullName evidence="2">Uncharacterized protein</fullName>
    </submittedName>
</protein>
<sequence length="149" mass="16984">MQHEEHPEVQQENLEVNEAGGHEDQEGNAILPVINPYGSNMELLEQIWAQVPMDVVHAEYDTPMGVERSSRNRKFGGDKALQSTGDKDAMNRGKGVMLTDEDEDHIILEMEERWDSEFRMGPVDPCMMRDPWGVEKTPMDSAREKERSG</sequence>
<name>A0A8S9N4I8_BRACR</name>
<evidence type="ECO:0000256" key="1">
    <source>
        <dbReference type="SAM" id="MobiDB-lite"/>
    </source>
</evidence>